<proteinExistence type="predicted"/>
<dbReference type="EMBL" id="CAJEWN010000516">
    <property type="protein sequence ID" value="CAD2184792.1"/>
    <property type="molecule type" value="Genomic_DNA"/>
</dbReference>
<evidence type="ECO:0000313" key="2">
    <source>
        <dbReference type="EMBL" id="CAD2184792.1"/>
    </source>
</evidence>
<comment type="caution">
    <text evidence="2">The sequence shown here is derived from an EMBL/GenBank/DDBJ whole genome shotgun (WGS) entry which is preliminary data.</text>
</comment>
<sequence length="148" mass="16755">MAAQAAHFANYYQQQQQQYPYIGGGSINQNTNNIGQMNQYMYNQQQAYQAWQMQAAKFHQQQQQPTAANYAANFPYPDFFNMANGGGGGINNGGIPGSSNTPASAMMMQQQQQQQQVWNNNNFGQIRNNNFSSFQNHQSFYPPHPPQM</sequence>
<dbReference type="AlphaFoldDB" id="A0A6V7WCR6"/>
<evidence type="ECO:0000256" key="1">
    <source>
        <dbReference type="SAM" id="MobiDB-lite"/>
    </source>
</evidence>
<protein>
    <submittedName>
        <fullName evidence="2">Uncharacterized protein</fullName>
    </submittedName>
</protein>
<feature type="region of interest" description="Disordered" evidence="1">
    <location>
        <begin position="127"/>
        <end position="148"/>
    </location>
</feature>
<evidence type="ECO:0000313" key="3">
    <source>
        <dbReference type="Proteomes" id="UP000580250"/>
    </source>
</evidence>
<organism evidence="2 3">
    <name type="scientific">Meloidogyne enterolobii</name>
    <name type="common">Root-knot nematode worm</name>
    <name type="synonym">Meloidogyne mayaguensis</name>
    <dbReference type="NCBI Taxonomy" id="390850"/>
    <lineage>
        <taxon>Eukaryota</taxon>
        <taxon>Metazoa</taxon>
        <taxon>Ecdysozoa</taxon>
        <taxon>Nematoda</taxon>
        <taxon>Chromadorea</taxon>
        <taxon>Rhabditida</taxon>
        <taxon>Tylenchina</taxon>
        <taxon>Tylenchomorpha</taxon>
        <taxon>Tylenchoidea</taxon>
        <taxon>Meloidogynidae</taxon>
        <taxon>Meloidogyninae</taxon>
        <taxon>Meloidogyne</taxon>
    </lineage>
</organism>
<accession>A0A6V7WCR6</accession>
<gene>
    <name evidence="2" type="ORF">MENT_LOCUS37170</name>
</gene>
<name>A0A6V7WCR6_MELEN</name>
<reference evidence="2 3" key="1">
    <citation type="submission" date="2020-08" db="EMBL/GenBank/DDBJ databases">
        <authorList>
            <person name="Koutsovoulos G."/>
            <person name="Danchin GJ E."/>
        </authorList>
    </citation>
    <scope>NUCLEOTIDE SEQUENCE [LARGE SCALE GENOMIC DNA]</scope>
</reference>
<feature type="compositionally biased region" description="Low complexity" evidence="1">
    <location>
        <begin position="127"/>
        <end position="140"/>
    </location>
</feature>
<dbReference type="Proteomes" id="UP000580250">
    <property type="component" value="Unassembled WGS sequence"/>
</dbReference>